<evidence type="ECO:0000256" key="1">
    <source>
        <dbReference type="SAM" id="Phobius"/>
    </source>
</evidence>
<dbReference type="Pfam" id="PF04976">
    <property type="entry name" value="DmsC"/>
    <property type="match status" value="1"/>
</dbReference>
<feature type="transmembrane region" description="Helical" evidence="1">
    <location>
        <begin position="146"/>
        <end position="168"/>
    </location>
</feature>
<keyword evidence="1" id="KW-1133">Transmembrane helix</keyword>
<proteinExistence type="predicted"/>
<dbReference type="OrthoDB" id="2083322at2"/>
<reference evidence="2 3" key="1">
    <citation type="submission" date="2019-03" db="EMBL/GenBank/DDBJ databases">
        <title>Draft Genome Sequence of Desulfosporosinus fructosivorans Strain 63.6F, Isolated from Marine Sediment in the Baltic Sea.</title>
        <authorList>
            <person name="Hausmann B."/>
            <person name="Vandieken V."/>
            <person name="Pjevac P."/>
            <person name="Schreck K."/>
            <person name="Herbold C.W."/>
            <person name="Loy A."/>
        </authorList>
    </citation>
    <scope>NUCLEOTIDE SEQUENCE [LARGE SCALE GENOMIC DNA]</scope>
    <source>
        <strain evidence="2 3">63.6F</strain>
    </source>
</reference>
<keyword evidence="1" id="KW-0812">Transmembrane</keyword>
<feature type="transmembrane region" description="Helical" evidence="1">
    <location>
        <begin position="43"/>
        <end position="64"/>
    </location>
</feature>
<feature type="transmembrane region" description="Helical" evidence="1">
    <location>
        <begin position="114"/>
        <end position="134"/>
    </location>
</feature>
<feature type="transmembrane region" description="Helical" evidence="1">
    <location>
        <begin position="188"/>
        <end position="214"/>
    </location>
</feature>
<keyword evidence="1" id="KW-0472">Membrane</keyword>
<dbReference type="InterPro" id="IPR007059">
    <property type="entry name" value="DmsC"/>
</dbReference>
<gene>
    <name evidence="2" type="ORF">E4K67_07860</name>
</gene>
<name>A0A4Z0RAN7_9FIRM</name>
<feature type="transmembrane region" description="Helical" evidence="1">
    <location>
        <begin position="226"/>
        <end position="248"/>
    </location>
</feature>
<feature type="transmembrane region" description="Helical" evidence="1">
    <location>
        <begin position="6"/>
        <end position="31"/>
    </location>
</feature>
<keyword evidence="3" id="KW-1185">Reference proteome</keyword>
<organism evidence="2 3">
    <name type="scientific">Desulfosporosinus fructosivorans</name>
    <dbReference type="NCBI Taxonomy" id="2018669"/>
    <lineage>
        <taxon>Bacteria</taxon>
        <taxon>Bacillati</taxon>
        <taxon>Bacillota</taxon>
        <taxon>Clostridia</taxon>
        <taxon>Eubacteriales</taxon>
        <taxon>Desulfitobacteriaceae</taxon>
        <taxon>Desulfosporosinus</taxon>
    </lineage>
</organism>
<dbReference type="GO" id="GO:0005886">
    <property type="term" value="C:plasma membrane"/>
    <property type="evidence" value="ECO:0007669"/>
    <property type="project" value="TreeGrafter"/>
</dbReference>
<accession>A0A4Z0RAN7</accession>
<feature type="transmembrane region" description="Helical" evidence="1">
    <location>
        <begin position="260"/>
        <end position="280"/>
    </location>
</feature>
<dbReference type="GO" id="GO:0009389">
    <property type="term" value="F:dimethyl sulfoxide reductase activity"/>
    <property type="evidence" value="ECO:0007669"/>
    <property type="project" value="TreeGrafter"/>
</dbReference>
<dbReference type="PANTHER" id="PTHR38095">
    <property type="entry name" value="ANAEROBIC DIMETHYL SULFOXIDE REDUCTASE CHAIN YNFH"/>
    <property type="match status" value="1"/>
</dbReference>
<comment type="caution">
    <text evidence="2">The sequence shown here is derived from an EMBL/GenBank/DDBJ whole genome shotgun (WGS) entry which is preliminary data.</text>
</comment>
<dbReference type="GO" id="GO:0009390">
    <property type="term" value="C:dimethyl sulfoxide reductase complex"/>
    <property type="evidence" value="ECO:0007669"/>
    <property type="project" value="TreeGrafter"/>
</dbReference>
<dbReference type="GO" id="GO:0019645">
    <property type="term" value="P:anaerobic electron transport chain"/>
    <property type="evidence" value="ECO:0007669"/>
    <property type="project" value="InterPro"/>
</dbReference>
<dbReference type="EMBL" id="SPQQ01000002">
    <property type="protein sequence ID" value="TGE39339.1"/>
    <property type="molecule type" value="Genomic_DNA"/>
</dbReference>
<protein>
    <submittedName>
        <fullName evidence="2">DMSO reductase</fullName>
    </submittedName>
</protein>
<dbReference type="Proteomes" id="UP000298460">
    <property type="component" value="Unassembled WGS sequence"/>
</dbReference>
<sequence length="292" mass="31068">MFAEEWPLMMFTLICQLAVGSYILLVLVRSILAQKDAPSAKRLTSFGFLAVGPLMALALIFSLFHLGTPTGAYRSILNLGSSWLSREILTAGGFFVLWFVSYKAYQKETVGNGLGWLTSLVGLLVIFSMVNIYGTSVRPAWDNANTYIAFFGTTFALGSLGAASFIAYGAKGSALSPEILTILKKVSLIGIVAVIIQLIYLPVFISGLGSGVAASIASAQLLSGSYLFPLVVYGVLSLVGVGLLYYGLGKATNTKSIPVNVVYLALIMVVVGEFIGRYVFYASAVSVMIGQS</sequence>
<dbReference type="RefSeq" id="WP_135545834.1">
    <property type="nucleotide sequence ID" value="NZ_SPQQ01000002.1"/>
</dbReference>
<dbReference type="AlphaFoldDB" id="A0A4Z0RAN7"/>
<evidence type="ECO:0000313" key="3">
    <source>
        <dbReference type="Proteomes" id="UP000298460"/>
    </source>
</evidence>
<dbReference type="PANTHER" id="PTHR38095:SF2">
    <property type="entry name" value="ANAEROBIC DIMETHYL SULFOXIDE REDUCTASE CHAIN C"/>
    <property type="match status" value="1"/>
</dbReference>
<feature type="transmembrane region" description="Helical" evidence="1">
    <location>
        <begin position="84"/>
        <end position="102"/>
    </location>
</feature>
<evidence type="ECO:0000313" key="2">
    <source>
        <dbReference type="EMBL" id="TGE39339.1"/>
    </source>
</evidence>